<dbReference type="SUPFAM" id="SSF103473">
    <property type="entry name" value="MFS general substrate transporter"/>
    <property type="match status" value="1"/>
</dbReference>
<dbReference type="InterPro" id="IPR020846">
    <property type="entry name" value="MFS_dom"/>
</dbReference>
<organism evidence="9 10">
    <name type="scientific">Salinithrix halophila</name>
    <dbReference type="NCBI Taxonomy" id="1485204"/>
    <lineage>
        <taxon>Bacteria</taxon>
        <taxon>Bacillati</taxon>
        <taxon>Bacillota</taxon>
        <taxon>Bacilli</taxon>
        <taxon>Bacillales</taxon>
        <taxon>Thermoactinomycetaceae</taxon>
        <taxon>Salinithrix</taxon>
    </lineage>
</organism>
<evidence type="ECO:0000313" key="9">
    <source>
        <dbReference type="EMBL" id="MFC4076487.1"/>
    </source>
</evidence>
<evidence type="ECO:0000256" key="5">
    <source>
        <dbReference type="ARBA" id="ARBA00022989"/>
    </source>
</evidence>
<dbReference type="PANTHER" id="PTHR43414">
    <property type="entry name" value="MULTIDRUG RESISTANCE PROTEIN MDTG"/>
    <property type="match status" value="1"/>
</dbReference>
<proteinExistence type="predicted"/>
<evidence type="ECO:0000256" key="3">
    <source>
        <dbReference type="ARBA" id="ARBA00022475"/>
    </source>
</evidence>
<dbReference type="Proteomes" id="UP001595843">
    <property type="component" value="Unassembled WGS sequence"/>
</dbReference>
<dbReference type="CDD" id="cd17329">
    <property type="entry name" value="MFS_MdtH_MDR_like"/>
    <property type="match status" value="1"/>
</dbReference>
<evidence type="ECO:0000256" key="4">
    <source>
        <dbReference type="ARBA" id="ARBA00022692"/>
    </source>
</evidence>
<dbReference type="EMBL" id="JBHSAP010000009">
    <property type="protein sequence ID" value="MFC4076487.1"/>
    <property type="molecule type" value="Genomic_DNA"/>
</dbReference>
<evidence type="ECO:0000256" key="1">
    <source>
        <dbReference type="ARBA" id="ARBA00004651"/>
    </source>
</evidence>
<feature type="transmembrane region" description="Helical" evidence="7">
    <location>
        <begin position="224"/>
        <end position="246"/>
    </location>
</feature>
<evidence type="ECO:0000259" key="8">
    <source>
        <dbReference type="PROSITE" id="PS50850"/>
    </source>
</evidence>
<keyword evidence="10" id="KW-1185">Reference proteome</keyword>
<dbReference type="PROSITE" id="PS00216">
    <property type="entry name" value="SUGAR_TRANSPORT_1"/>
    <property type="match status" value="1"/>
</dbReference>
<feature type="transmembrane region" description="Helical" evidence="7">
    <location>
        <begin position="157"/>
        <end position="179"/>
    </location>
</feature>
<reference evidence="10" key="1">
    <citation type="journal article" date="2019" name="Int. J. Syst. Evol. Microbiol.">
        <title>The Global Catalogue of Microorganisms (GCM) 10K type strain sequencing project: providing services to taxonomists for standard genome sequencing and annotation.</title>
        <authorList>
            <consortium name="The Broad Institute Genomics Platform"/>
            <consortium name="The Broad Institute Genome Sequencing Center for Infectious Disease"/>
            <person name="Wu L."/>
            <person name="Ma J."/>
        </authorList>
    </citation>
    <scope>NUCLEOTIDE SEQUENCE [LARGE SCALE GENOMIC DNA]</scope>
    <source>
        <strain evidence="10">IBRC-M 10813</strain>
    </source>
</reference>
<gene>
    <name evidence="9" type="ORF">ACFOUO_06645</name>
</gene>
<dbReference type="InterPro" id="IPR036259">
    <property type="entry name" value="MFS_trans_sf"/>
</dbReference>
<keyword evidence="2" id="KW-0813">Transport</keyword>
<name>A0ABV8JC38_9BACL</name>
<accession>A0ABV8JC38</accession>
<dbReference type="PROSITE" id="PS50850">
    <property type="entry name" value="MFS"/>
    <property type="match status" value="1"/>
</dbReference>
<protein>
    <submittedName>
        <fullName evidence="9">MDR family MFS transporter</fullName>
    </submittedName>
</protein>
<feature type="domain" description="Major facilitator superfamily (MFS) profile" evidence="8">
    <location>
        <begin position="30"/>
        <end position="418"/>
    </location>
</feature>
<feature type="transmembrane region" description="Helical" evidence="7">
    <location>
        <begin position="32"/>
        <end position="53"/>
    </location>
</feature>
<evidence type="ECO:0000256" key="2">
    <source>
        <dbReference type="ARBA" id="ARBA00022448"/>
    </source>
</evidence>
<feature type="transmembrane region" description="Helical" evidence="7">
    <location>
        <begin position="296"/>
        <end position="314"/>
    </location>
</feature>
<evidence type="ECO:0000313" key="10">
    <source>
        <dbReference type="Proteomes" id="UP001595843"/>
    </source>
</evidence>
<keyword evidence="6 7" id="KW-0472">Membrane</keyword>
<comment type="caution">
    <text evidence="9">The sequence shown here is derived from an EMBL/GenBank/DDBJ whole genome shotgun (WGS) entry which is preliminary data.</text>
</comment>
<keyword evidence="4 7" id="KW-0812">Transmembrane</keyword>
<sequence length="426" mass="47586">MGKESKHSFIYRVIGRAQSTVGKVHKWYHSVVWVHFWLTMSRCITGFMLYPYLVIYMTEQLQASAVAAAGAISFPSFVALFFKFWAGNISDRFGRRPVLLIAPLMQFVVLIGMMVAYEVWHFYVLLTLNGLSANLFIPATHAQIADVVPEEKRTEAYSLNNIAINIGMSLGPLLGIAAYQLNPSLIFGGEAVVALFTVAMVYMKIPETLPRVDDRSKTSTKPSVWMGVASHWPLYLLILLSVPIFMVEMQMNSTLPLYLKEHFVDYLLVYGILRTVTGVLTAVLQMPVTLWSERWRTTHVIFVGYLLLVGYGLIYGFTPFFWALLVAEFCWAMSDMLLAPRLKKVVSLMAEPQVRARYFSLFDISLSLGKMTAPVLGSVVLVSYGGQVLFGGLAALMLLAGLLQVRLVSWILAVKSKEPEAPKVAG</sequence>
<dbReference type="Gene3D" id="1.20.1250.20">
    <property type="entry name" value="MFS general substrate transporter like domains"/>
    <property type="match status" value="1"/>
</dbReference>
<keyword evidence="3" id="KW-1003">Cell membrane</keyword>
<dbReference type="InterPro" id="IPR005829">
    <property type="entry name" value="Sugar_transporter_CS"/>
</dbReference>
<feature type="transmembrane region" description="Helical" evidence="7">
    <location>
        <begin position="388"/>
        <end position="413"/>
    </location>
</feature>
<feature type="transmembrane region" description="Helical" evidence="7">
    <location>
        <begin position="65"/>
        <end position="86"/>
    </location>
</feature>
<dbReference type="RefSeq" id="WP_380703479.1">
    <property type="nucleotide sequence ID" value="NZ_JBHSAP010000009.1"/>
</dbReference>
<dbReference type="InterPro" id="IPR011701">
    <property type="entry name" value="MFS"/>
</dbReference>
<feature type="transmembrane region" description="Helical" evidence="7">
    <location>
        <begin position="98"/>
        <end position="117"/>
    </location>
</feature>
<dbReference type="PANTHER" id="PTHR43414:SF1">
    <property type="entry name" value="PEPTIDE PERMEASE"/>
    <property type="match status" value="1"/>
</dbReference>
<keyword evidence="5 7" id="KW-1133">Transmembrane helix</keyword>
<feature type="transmembrane region" description="Helical" evidence="7">
    <location>
        <begin position="266"/>
        <end position="284"/>
    </location>
</feature>
<evidence type="ECO:0000256" key="6">
    <source>
        <dbReference type="ARBA" id="ARBA00023136"/>
    </source>
</evidence>
<evidence type="ECO:0000256" key="7">
    <source>
        <dbReference type="SAM" id="Phobius"/>
    </source>
</evidence>
<comment type="subcellular location">
    <subcellularLocation>
        <location evidence="1">Cell membrane</location>
        <topology evidence="1">Multi-pass membrane protein</topology>
    </subcellularLocation>
</comment>
<dbReference type="Pfam" id="PF07690">
    <property type="entry name" value="MFS_1"/>
    <property type="match status" value="2"/>
</dbReference>
<feature type="transmembrane region" description="Helical" evidence="7">
    <location>
        <begin position="185"/>
        <end position="203"/>
    </location>
</feature>
<feature type="transmembrane region" description="Helical" evidence="7">
    <location>
        <begin position="123"/>
        <end position="145"/>
    </location>
</feature>